<gene>
    <name evidence="1" type="ORF">GCM10011316_17860</name>
</gene>
<sequence length="116" mass="12332">MGMQTKNPPACKDALSRCHSPDTSITVFDGKREITRLERSFHTVHFTGGDLSQQHEALGTPADAAGMGPNGHFSMLRGGNEFCLDLASPFTHIPKCAGGPICDPGSSILALVDSRH</sequence>
<comment type="caution">
    <text evidence="1">The sequence shown here is derived from an EMBL/GenBank/DDBJ whole genome shotgun (WGS) entry which is preliminary data.</text>
</comment>
<organism evidence="1 2">
    <name type="scientific">Roseibium aquae</name>
    <dbReference type="NCBI Taxonomy" id="1323746"/>
    <lineage>
        <taxon>Bacteria</taxon>
        <taxon>Pseudomonadati</taxon>
        <taxon>Pseudomonadota</taxon>
        <taxon>Alphaproteobacteria</taxon>
        <taxon>Hyphomicrobiales</taxon>
        <taxon>Stappiaceae</taxon>
        <taxon>Roseibium</taxon>
    </lineage>
</organism>
<evidence type="ECO:0000313" key="1">
    <source>
        <dbReference type="EMBL" id="GGB46190.1"/>
    </source>
</evidence>
<dbReference type="Proteomes" id="UP000605148">
    <property type="component" value="Unassembled WGS sequence"/>
</dbReference>
<reference evidence="1" key="1">
    <citation type="journal article" date="2014" name="Int. J. Syst. Evol. Microbiol.">
        <title>Complete genome sequence of Corynebacterium casei LMG S-19264T (=DSM 44701T), isolated from a smear-ripened cheese.</title>
        <authorList>
            <consortium name="US DOE Joint Genome Institute (JGI-PGF)"/>
            <person name="Walter F."/>
            <person name="Albersmeier A."/>
            <person name="Kalinowski J."/>
            <person name="Ruckert C."/>
        </authorList>
    </citation>
    <scope>NUCLEOTIDE SEQUENCE</scope>
    <source>
        <strain evidence="1">CGMCC 1.12426</strain>
    </source>
</reference>
<dbReference type="EMBL" id="BMFA01000005">
    <property type="protein sequence ID" value="GGB46190.1"/>
    <property type="molecule type" value="Genomic_DNA"/>
</dbReference>
<name>A0A916TI55_9HYPH</name>
<dbReference type="AlphaFoldDB" id="A0A916TI55"/>
<keyword evidence="2" id="KW-1185">Reference proteome</keyword>
<reference evidence="1" key="2">
    <citation type="submission" date="2020-09" db="EMBL/GenBank/DDBJ databases">
        <authorList>
            <person name="Sun Q."/>
            <person name="Zhou Y."/>
        </authorList>
    </citation>
    <scope>NUCLEOTIDE SEQUENCE</scope>
    <source>
        <strain evidence="1">CGMCC 1.12426</strain>
    </source>
</reference>
<proteinExistence type="predicted"/>
<protein>
    <submittedName>
        <fullName evidence="1">Uncharacterized protein</fullName>
    </submittedName>
</protein>
<accession>A0A916TI55</accession>
<evidence type="ECO:0000313" key="2">
    <source>
        <dbReference type="Proteomes" id="UP000605148"/>
    </source>
</evidence>